<keyword evidence="5" id="KW-0808">Transferase</keyword>
<evidence type="ECO:0000256" key="5">
    <source>
        <dbReference type="ARBA" id="ARBA00022679"/>
    </source>
</evidence>
<dbReference type="PANTHER" id="PTHR47779">
    <property type="entry name" value="SYNTHASE (CCG-9), PUTATIVE (AFU_ORTHOLOGUE AFUA_3G12100)-RELATED"/>
    <property type="match status" value="1"/>
</dbReference>
<sequence length="413" mass="46168">MMSDMLKQYGEVIGFHAMDSLLAIAERLRGKKIVHVNSTREGGGVAEILSSMIPLSRELGLDVSWEVIEGDEPFFSCTKMLHNSLQGMAGGLSDGQIASYTETNHRNAERLKDYLEEADYVFIHDPQPAALLGMMPGRKGKWIWRCHIDVSAPNRSVWRFVKKQVEGYDASIFSLPDFAQPLPHPQFLITPSIDPLSEKNIPLSKAEMEKTYRELGVPRDKPVILQVSRFDRFKDPLGVIESYRIAREYVDIRLVLAGGGAADDPESGEVLSAVQEAAAGDPDISVLVLPPDAHRSINALQSGADVVVQKSTREGFGLTVSEGMWKRKPVIGGDVGGIRLQVINRFNGFRVRSPEGAAIRIRYLLTHRWKRERMGVNARQYVLENFLITGQLRNYLSLLVTLDGGEGEWERWI</sequence>
<evidence type="ECO:0000256" key="6">
    <source>
        <dbReference type="ARBA" id="ARBA00023277"/>
    </source>
</evidence>
<reference evidence="9 10" key="1">
    <citation type="submission" date="2019-03" db="EMBL/GenBank/DDBJ databases">
        <title>Genomic Encyclopedia of Type Strains, Phase IV (KMG-IV): sequencing the most valuable type-strain genomes for metagenomic binning, comparative biology and taxonomic classification.</title>
        <authorList>
            <person name="Goeker M."/>
        </authorList>
    </citation>
    <scope>NUCLEOTIDE SEQUENCE [LARGE SCALE GENOMIC DNA]</scope>
    <source>
        <strain evidence="9 10">DSM 25964</strain>
    </source>
</reference>
<dbReference type="InterPro" id="IPR001296">
    <property type="entry name" value="Glyco_trans_1"/>
</dbReference>
<evidence type="ECO:0000256" key="4">
    <source>
        <dbReference type="ARBA" id="ARBA00022676"/>
    </source>
</evidence>
<dbReference type="AlphaFoldDB" id="A0A4R8M4P7"/>
<dbReference type="InterPro" id="IPR049438">
    <property type="entry name" value="TreT_GT1"/>
</dbReference>
<keyword evidence="4" id="KW-0328">Glycosyltransferase</keyword>
<proteinExistence type="inferred from homology"/>
<keyword evidence="3" id="KW-0313">Glucose metabolism</keyword>
<feature type="domain" description="Glycosyl transferase family 1" evidence="7">
    <location>
        <begin position="211"/>
        <end position="380"/>
    </location>
</feature>
<comment type="similarity">
    <text evidence="1">Belongs to the glycosyltransferase group 1 family. Glycosyltransferase 4 subfamily.</text>
</comment>
<keyword evidence="6" id="KW-0119">Carbohydrate metabolism</keyword>
<dbReference type="Gene3D" id="3.40.50.2000">
    <property type="entry name" value="Glycogen Phosphorylase B"/>
    <property type="match status" value="2"/>
</dbReference>
<dbReference type="EMBL" id="SORI01000009">
    <property type="protein sequence ID" value="TDY60220.1"/>
    <property type="molecule type" value="Genomic_DNA"/>
</dbReference>
<gene>
    <name evidence="9" type="ORF">C8D99_10976</name>
</gene>
<accession>A0A4R8M4P7</accession>
<dbReference type="Proteomes" id="UP000295066">
    <property type="component" value="Unassembled WGS sequence"/>
</dbReference>
<dbReference type="GO" id="GO:0006006">
    <property type="term" value="P:glucose metabolic process"/>
    <property type="evidence" value="ECO:0007669"/>
    <property type="project" value="UniProtKB-KW"/>
</dbReference>
<keyword evidence="10" id="KW-1185">Reference proteome</keyword>
<evidence type="ECO:0000256" key="2">
    <source>
        <dbReference type="ARBA" id="ARBA00011738"/>
    </source>
</evidence>
<evidence type="ECO:0000313" key="9">
    <source>
        <dbReference type="EMBL" id="TDY60220.1"/>
    </source>
</evidence>
<dbReference type="GO" id="GO:0016757">
    <property type="term" value="F:glycosyltransferase activity"/>
    <property type="evidence" value="ECO:0007669"/>
    <property type="project" value="UniProtKB-KW"/>
</dbReference>
<name>A0A4R8M4P7_9BACT</name>
<dbReference type="Pfam" id="PF21269">
    <property type="entry name" value="TreT_GT1"/>
    <property type="match status" value="1"/>
</dbReference>
<comment type="subunit">
    <text evidence="2">Homodimer.</text>
</comment>
<evidence type="ECO:0000259" key="8">
    <source>
        <dbReference type="Pfam" id="PF21269"/>
    </source>
</evidence>
<dbReference type="PANTHER" id="PTHR47779:SF1">
    <property type="entry name" value="SYNTHASE (CCG-9), PUTATIVE (AFU_ORTHOLOGUE AFUA_3G12100)-RELATED"/>
    <property type="match status" value="1"/>
</dbReference>
<evidence type="ECO:0000259" key="7">
    <source>
        <dbReference type="Pfam" id="PF00534"/>
    </source>
</evidence>
<protein>
    <submittedName>
        <fullName evidence="9">Trehalose synthase (ADP-glucose)</fullName>
    </submittedName>
</protein>
<dbReference type="InterPro" id="IPR052078">
    <property type="entry name" value="Trehalose_Metab_GTase"/>
</dbReference>
<evidence type="ECO:0000256" key="3">
    <source>
        <dbReference type="ARBA" id="ARBA00022526"/>
    </source>
</evidence>
<evidence type="ECO:0000256" key="1">
    <source>
        <dbReference type="ARBA" id="ARBA00009481"/>
    </source>
</evidence>
<feature type="domain" description="Trehalose synthase N-terminal" evidence="8">
    <location>
        <begin position="35"/>
        <end position="180"/>
    </location>
</feature>
<dbReference type="Pfam" id="PF00534">
    <property type="entry name" value="Glycos_transf_1"/>
    <property type="match status" value="1"/>
</dbReference>
<comment type="caution">
    <text evidence="9">The sequence shown here is derived from an EMBL/GenBank/DDBJ whole genome shotgun (WGS) entry which is preliminary data.</text>
</comment>
<dbReference type="SUPFAM" id="SSF53756">
    <property type="entry name" value="UDP-Glycosyltransferase/glycogen phosphorylase"/>
    <property type="match status" value="1"/>
</dbReference>
<evidence type="ECO:0000313" key="10">
    <source>
        <dbReference type="Proteomes" id="UP000295066"/>
    </source>
</evidence>
<organism evidence="9 10">
    <name type="scientific">Aminivibrio pyruvatiphilus</name>
    <dbReference type="NCBI Taxonomy" id="1005740"/>
    <lineage>
        <taxon>Bacteria</taxon>
        <taxon>Thermotogati</taxon>
        <taxon>Synergistota</taxon>
        <taxon>Synergistia</taxon>
        <taxon>Synergistales</taxon>
        <taxon>Aminobacteriaceae</taxon>
        <taxon>Aminivibrio</taxon>
    </lineage>
</organism>